<dbReference type="SUPFAM" id="SSF52540">
    <property type="entry name" value="P-loop containing nucleoside triphosphate hydrolases"/>
    <property type="match status" value="1"/>
</dbReference>
<dbReference type="InterPro" id="IPR017871">
    <property type="entry name" value="ABC_transporter-like_CS"/>
</dbReference>
<dbReference type="PANTHER" id="PTHR43820:SF4">
    <property type="entry name" value="HIGH-AFFINITY BRANCHED-CHAIN AMINO ACID TRANSPORT ATP-BINDING PROTEIN LIVF"/>
    <property type="match status" value="1"/>
</dbReference>
<evidence type="ECO:0000256" key="6">
    <source>
        <dbReference type="SAM" id="MobiDB-lite"/>
    </source>
</evidence>
<evidence type="ECO:0000313" key="9">
    <source>
        <dbReference type="Proteomes" id="UP000627838"/>
    </source>
</evidence>
<dbReference type="GO" id="GO:0005524">
    <property type="term" value="F:ATP binding"/>
    <property type="evidence" value="ECO:0007669"/>
    <property type="project" value="UniProtKB-KW"/>
</dbReference>
<evidence type="ECO:0000256" key="1">
    <source>
        <dbReference type="ARBA" id="ARBA00005417"/>
    </source>
</evidence>
<dbReference type="EMBL" id="JADBDZ010000001">
    <property type="protein sequence ID" value="MBE1533009.1"/>
    <property type="molecule type" value="Genomic_DNA"/>
</dbReference>
<evidence type="ECO:0000256" key="2">
    <source>
        <dbReference type="ARBA" id="ARBA00022448"/>
    </source>
</evidence>
<organism evidence="8 9">
    <name type="scientific">Actinomadura algeriensis</name>
    <dbReference type="NCBI Taxonomy" id="1679523"/>
    <lineage>
        <taxon>Bacteria</taxon>
        <taxon>Bacillati</taxon>
        <taxon>Actinomycetota</taxon>
        <taxon>Actinomycetes</taxon>
        <taxon>Streptosporangiales</taxon>
        <taxon>Thermomonosporaceae</taxon>
        <taxon>Actinomadura</taxon>
    </lineage>
</organism>
<keyword evidence="2" id="KW-0813">Transport</keyword>
<reference evidence="8 9" key="1">
    <citation type="submission" date="2020-10" db="EMBL/GenBank/DDBJ databases">
        <title>Sequencing the genomes of 1000 actinobacteria strains.</title>
        <authorList>
            <person name="Klenk H.-P."/>
        </authorList>
    </citation>
    <scope>NUCLEOTIDE SEQUENCE [LARGE SCALE GENOMIC DNA]</scope>
    <source>
        <strain evidence="8 9">DSM 46744</strain>
    </source>
</reference>
<name>A0ABR9JRG4_9ACTN</name>
<dbReference type="InterPro" id="IPR003593">
    <property type="entry name" value="AAA+_ATPase"/>
</dbReference>
<dbReference type="PROSITE" id="PS00211">
    <property type="entry name" value="ABC_TRANSPORTER_1"/>
    <property type="match status" value="1"/>
</dbReference>
<dbReference type="CDD" id="cd03224">
    <property type="entry name" value="ABC_TM1139_LivF_branched"/>
    <property type="match status" value="1"/>
</dbReference>
<protein>
    <submittedName>
        <fullName evidence="8">Branched-chain amino acid transport system ATP-binding protein</fullName>
    </submittedName>
</protein>
<comment type="caution">
    <text evidence="8">The sequence shown here is derived from an EMBL/GenBank/DDBJ whole genome shotgun (WGS) entry which is preliminary data.</text>
</comment>
<evidence type="ECO:0000313" key="8">
    <source>
        <dbReference type="EMBL" id="MBE1533009.1"/>
    </source>
</evidence>
<evidence type="ECO:0000259" key="7">
    <source>
        <dbReference type="PROSITE" id="PS50893"/>
    </source>
</evidence>
<dbReference type="Gene3D" id="3.40.50.300">
    <property type="entry name" value="P-loop containing nucleotide triphosphate hydrolases"/>
    <property type="match status" value="1"/>
</dbReference>
<evidence type="ECO:0000256" key="3">
    <source>
        <dbReference type="ARBA" id="ARBA00022741"/>
    </source>
</evidence>
<dbReference type="Pfam" id="PF00005">
    <property type="entry name" value="ABC_tran"/>
    <property type="match status" value="1"/>
</dbReference>
<evidence type="ECO:0000256" key="5">
    <source>
        <dbReference type="ARBA" id="ARBA00022970"/>
    </source>
</evidence>
<accession>A0ABR9JRG4</accession>
<comment type="similarity">
    <text evidence="1">Belongs to the ABC transporter superfamily.</text>
</comment>
<dbReference type="SMART" id="SM00382">
    <property type="entry name" value="AAA"/>
    <property type="match status" value="1"/>
</dbReference>
<keyword evidence="5" id="KW-0029">Amino-acid transport</keyword>
<keyword evidence="3" id="KW-0547">Nucleotide-binding</keyword>
<dbReference type="InterPro" id="IPR052156">
    <property type="entry name" value="BCAA_Transport_ATP-bd_LivF"/>
</dbReference>
<proteinExistence type="inferred from homology"/>
<dbReference type="PANTHER" id="PTHR43820">
    <property type="entry name" value="HIGH-AFFINITY BRANCHED-CHAIN AMINO ACID TRANSPORT ATP-BINDING PROTEIN LIVF"/>
    <property type="match status" value="1"/>
</dbReference>
<dbReference type="PROSITE" id="PS50893">
    <property type="entry name" value="ABC_TRANSPORTER_2"/>
    <property type="match status" value="1"/>
</dbReference>
<dbReference type="Proteomes" id="UP000627838">
    <property type="component" value="Unassembled WGS sequence"/>
</dbReference>
<keyword evidence="9" id="KW-1185">Reference proteome</keyword>
<dbReference type="InterPro" id="IPR003439">
    <property type="entry name" value="ABC_transporter-like_ATP-bd"/>
</dbReference>
<dbReference type="InterPro" id="IPR027417">
    <property type="entry name" value="P-loop_NTPase"/>
</dbReference>
<feature type="domain" description="ABC transporter" evidence="7">
    <location>
        <begin position="2"/>
        <end position="232"/>
    </location>
</feature>
<dbReference type="RefSeq" id="WP_192759624.1">
    <property type="nucleotide sequence ID" value="NZ_JADBDZ010000001.1"/>
</dbReference>
<feature type="region of interest" description="Disordered" evidence="6">
    <location>
        <begin position="229"/>
        <end position="248"/>
    </location>
</feature>
<evidence type="ECO:0000256" key="4">
    <source>
        <dbReference type="ARBA" id="ARBA00022840"/>
    </source>
</evidence>
<sequence>MLTVESLEVTYGSIRAVARLDLALGAGRVAALLGANGAGKSSTMKAVGGLLRPSGGRVLFDGADITGMPAHRVARRGLALVPEGRMVVGCLTVQENLDLSAYARGRRRKALADDVYDLFPRLAERRRQTAALMSGGEQQMLAIGRALMTAPSLLLLDEPSMGLSPALVDTVFGAIAEIRAAGMTMLLVEQNAALAFPLADHACLIQRGAIVAEGTPDELEKDPATIARHLGIDEEPAQDDGARRGAST</sequence>
<gene>
    <name evidence="8" type="ORF">H4W34_002842</name>
</gene>
<keyword evidence="4 8" id="KW-0067">ATP-binding</keyword>